<sequence length="177" mass="21527">MSSKQKTYQEHLSEFLKGAEKFESVPIFENTGQLVQPSLSIKSNLCSYSHLTSRQIKFHKEERRNWIEFHQQKKLRMPDLLPDDVYSRTWFYPSYPYRSAPGTVKERLTRPELWTPEQIRSDYESLFLFSTMSLLEVWLWISKQMERKQMRILYGKLNPEQRREFREQCCHIYAYLQ</sequence>
<protein>
    <submittedName>
        <fullName evidence="1">Uncharacterized protein</fullName>
    </submittedName>
</protein>
<dbReference type="GeneID" id="18266328"/>
<dbReference type="RefSeq" id="YP_009001202.1">
    <property type="nucleotide sequence ID" value="NC_023423.1"/>
</dbReference>
<reference evidence="1 2" key="1">
    <citation type="journal article" date="2014" name="Proc. Natl. Acad. Sci. U.S.A.">
        <title>Thirty-thousand-year-old distant relative of giant icosahedral DNA viruses with a pandoravirus morphology.</title>
        <authorList>
            <person name="Legendre M."/>
            <person name="Bartoli J."/>
            <person name="Shmakova L."/>
            <person name="Jeudy S."/>
            <person name="Labadie K."/>
            <person name="Adrait A."/>
            <person name="Lescot M."/>
            <person name="Poirot O."/>
            <person name="Bertaux L."/>
            <person name="Bruley C."/>
            <person name="Coute Y."/>
            <person name="Rivkina E."/>
            <person name="Abergel C."/>
            <person name="Claverie J.M."/>
        </authorList>
    </citation>
    <scope>NUCLEOTIDE SEQUENCE [LARGE SCALE GENOMIC DNA]</scope>
    <source>
        <strain evidence="1">P1084-T</strain>
    </source>
</reference>
<dbReference type="KEGG" id="vg:18266328"/>
<name>W5S6A7_9VIRU</name>
<evidence type="ECO:0000313" key="1">
    <source>
        <dbReference type="EMBL" id="AHH01867.1"/>
    </source>
</evidence>
<organism evidence="1 2">
    <name type="scientific">Pithovirus sibericum</name>
    <dbReference type="NCBI Taxonomy" id="1450746"/>
    <lineage>
        <taxon>Viruses</taxon>
        <taxon>Pithoviruses</taxon>
        <taxon>Orthopithovirinae</taxon>
        <taxon>Alphapithovirus</taxon>
        <taxon>Alphapithovirus sibericum</taxon>
    </lineage>
</organism>
<dbReference type="EMBL" id="KF740664">
    <property type="protein sequence ID" value="AHH01867.1"/>
    <property type="molecule type" value="Genomic_DNA"/>
</dbReference>
<proteinExistence type="predicted"/>
<dbReference type="Proteomes" id="UP000202176">
    <property type="component" value="Segment"/>
</dbReference>
<accession>W5S6A7</accession>
<evidence type="ECO:0000313" key="2">
    <source>
        <dbReference type="Proteomes" id="UP000202176"/>
    </source>
</evidence>
<keyword evidence="2" id="KW-1185">Reference proteome</keyword>
<gene>
    <name evidence="1" type="ORF">pv_300</name>
</gene>